<dbReference type="Proteomes" id="UP000663865">
    <property type="component" value="Unassembled WGS sequence"/>
</dbReference>
<dbReference type="Proteomes" id="UP000663838">
    <property type="component" value="Unassembled WGS sequence"/>
</dbReference>
<reference evidence="1" key="1">
    <citation type="submission" date="2021-02" db="EMBL/GenBank/DDBJ databases">
        <authorList>
            <person name="Nowell W R."/>
        </authorList>
    </citation>
    <scope>NUCLEOTIDE SEQUENCE</scope>
</reference>
<sequence length="138" mass="15902">MERLANECLETEVIELKSMYGASKTFQTISDIHSTHYQHFKIRSSTQIPESVTNRLCDYGGSKNLLTQLLDEGQQRELEREQKRSSPGQLYEHQLHDEIKILCEIEGHVLNLTRLPSVFCPIADAFLGTIFYSECQPR</sequence>
<gene>
    <name evidence="1" type="ORF">KIK155_LOCUS32536</name>
    <name evidence="2" type="ORF">TOA249_LOCUS33552</name>
</gene>
<name>A0A819BJQ5_9BILA</name>
<evidence type="ECO:0000313" key="3">
    <source>
        <dbReference type="Proteomes" id="UP000663865"/>
    </source>
</evidence>
<proteinExistence type="predicted"/>
<dbReference type="AlphaFoldDB" id="A0A819BJQ5"/>
<evidence type="ECO:0000313" key="1">
    <source>
        <dbReference type="EMBL" id="CAF3802812.1"/>
    </source>
</evidence>
<comment type="caution">
    <text evidence="1">The sequence shown here is derived from an EMBL/GenBank/DDBJ whole genome shotgun (WGS) entry which is preliminary data.</text>
</comment>
<dbReference type="EMBL" id="CAJOBS010011216">
    <property type="protein sequence ID" value="CAF4944377.1"/>
    <property type="molecule type" value="Genomic_DNA"/>
</dbReference>
<organism evidence="1 3">
    <name type="scientific">Rotaria socialis</name>
    <dbReference type="NCBI Taxonomy" id="392032"/>
    <lineage>
        <taxon>Eukaryota</taxon>
        <taxon>Metazoa</taxon>
        <taxon>Spiralia</taxon>
        <taxon>Gnathifera</taxon>
        <taxon>Rotifera</taxon>
        <taxon>Eurotatoria</taxon>
        <taxon>Bdelloidea</taxon>
        <taxon>Philodinida</taxon>
        <taxon>Philodinidae</taxon>
        <taxon>Rotaria</taxon>
    </lineage>
</organism>
<evidence type="ECO:0000313" key="2">
    <source>
        <dbReference type="EMBL" id="CAF4944377.1"/>
    </source>
</evidence>
<accession>A0A819BJQ5</accession>
<dbReference type="EMBL" id="CAJNYV010006117">
    <property type="protein sequence ID" value="CAF3802812.1"/>
    <property type="molecule type" value="Genomic_DNA"/>
</dbReference>
<protein>
    <submittedName>
        <fullName evidence="1">Uncharacterized protein</fullName>
    </submittedName>
</protein>